<gene>
    <name evidence="1" type="ORF">DZ860_03040</name>
</gene>
<keyword evidence="2" id="KW-1185">Reference proteome</keyword>
<evidence type="ECO:0000313" key="1">
    <source>
        <dbReference type="EMBL" id="RJX75666.1"/>
    </source>
</evidence>
<accession>A0A3A6QYS7</accession>
<reference evidence="1 2" key="1">
    <citation type="submission" date="2018-08" db="EMBL/GenBank/DDBJ databases">
        <title>Vibrio isolated from the Eastern China Marginal Seas.</title>
        <authorList>
            <person name="Li Y."/>
        </authorList>
    </citation>
    <scope>NUCLEOTIDE SEQUENCE [LARGE SCALE GENOMIC DNA]</scope>
    <source>
        <strain evidence="1 2">BEI233</strain>
    </source>
</reference>
<dbReference type="AlphaFoldDB" id="A0A3A6QYS7"/>
<organism evidence="1 2">
    <name type="scientific">Vibrio sinensis</name>
    <dbReference type="NCBI Taxonomy" id="2302434"/>
    <lineage>
        <taxon>Bacteria</taxon>
        <taxon>Pseudomonadati</taxon>
        <taxon>Pseudomonadota</taxon>
        <taxon>Gammaproteobacteria</taxon>
        <taxon>Vibrionales</taxon>
        <taxon>Vibrionaceae</taxon>
        <taxon>Vibrio</taxon>
    </lineage>
</organism>
<dbReference type="Proteomes" id="UP000273252">
    <property type="component" value="Unassembled WGS sequence"/>
</dbReference>
<sequence length="70" mass="7883">MLPVELNLLSNLVRSVAFVGLRYMAKNQPELVFSQDKNFIANLIDEIITCLLCNEYGSGTTSSVKWNKEC</sequence>
<evidence type="ECO:0000313" key="2">
    <source>
        <dbReference type="Proteomes" id="UP000273252"/>
    </source>
</evidence>
<name>A0A3A6QYS7_9VIBR</name>
<protein>
    <submittedName>
        <fullName evidence="1">Uncharacterized protein</fullName>
    </submittedName>
</protein>
<comment type="caution">
    <text evidence="1">The sequence shown here is derived from an EMBL/GenBank/DDBJ whole genome shotgun (WGS) entry which is preliminary data.</text>
</comment>
<proteinExistence type="predicted"/>
<dbReference type="EMBL" id="QVMU01000001">
    <property type="protein sequence ID" value="RJX75666.1"/>
    <property type="molecule type" value="Genomic_DNA"/>
</dbReference>